<dbReference type="OrthoDB" id="3188789at2759"/>
<keyword evidence="2" id="KW-0472">Membrane</keyword>
<reference evidence="3" key="1">
    <citation type="submission" date="2021-02" db="EMBL/GenBank/DDBJ databases">
        <authorList>
            <person name="Nieuwenhuis M."/>
            <person name="Van De Peppel L.J.J."/>
        </authorList>
    </citation>
    <scope>NUCLEOTIDE SEQUENCE</scope>
    <source>
        <strain evidence="3">D49</strain>
    </source>
</reference>
<evidence type="ECO:0000256" key="2">
    <source>
        <dbReference type="SAM" id="Phobius"/>
    </source>
</evidence>
<dbReference type="EMBL" id="JABCKI010005891">
    <property type="protein sequence ID" value="KAG5636805.1"/>
    <property type="molecule type" value="Genomic_DNA"/>
</dbReference>
<accession>A0A9P7FWZ9</accession>
<keyword evidence="2" id="KW-0812">Transmembrane</keyword>
<proteinExistence type="predicted"/>
<evidence type="ECO:0000313" key="4">
    <source>
        <dbReference type="Proteomes" id="UP000717328"/>
    </source>
</evidence>
<keyword evidence="4" id="KW-1185">Reference proteome</keyword>
<gene>
    <name evidence="3" type="ORF">H0H81_006793</name>
</gene>
<name>A0A9P7FWZ9_9AGAR</name>
<keyword evidence="2" id="KW-1133">Transmembrane helix</keyword>
<feature type="region of interest" description="Disordered" evidence="1">
    <location>
        <begin position="157"/>
        <end position="179"/>
    </location>
</feature>
<evidence type="ECO:0000313" key="3">
    <source>
        <dbReference type="EMBL" id="KAG5636805.1"/>
    </source>
</evidence>
<dbReference type="AlphaFoldDB" id="A0A9P7FWZ9"/>
<reference evidence="3" key="2">
    <citation type="submission" date="2021-10" db="EMBL/GenBank/DDBJ databases">
        <title>Phylogenomics reveals ancestral predisposition of the termite-cultivated fungus Termitomyces towards a domesticated lifestyle.</title>
        <authorList>
            <person name="Auxier B."/>
            <person name="Grum-Grzhimaylo A."/>
            <person name="Cardenas M.E."/>
            <person name="Lodge J.D."/>
            <person name="Laessoe T."/>
            <person name="Pedersen O."/>
            <person name="Smith M.E."/>
            <person name="Kuyper T.W."/>
            <person name="Franco-Molano E.A."/>
            <person name="Baroni T.J."/>
            <person name="Aanen D.K."/>
        </authorList>
    </citation>
    <scope>NUCLEOTIDE SEQUENCE</scope>
    <source>
        <strain evidence="3">D49</strain>
    </source>
</reference>
<comment type="caution">
    <text evidence="3">The sequence shown here is derived from an EMBL/GenBank/DDBJ whole genome shotgun (WGS) entry which is preliminary data.</text>
</comment>
<sequence>MTVNWDQCASSSLLIPTAWLSSIIVFAHFMTLFMTAMFHVSAIPDIWSKTVYSVNWFSFEGCTKGKADPEAYPSDTCACYMKDIEATRPEEEETKAPWAKAIRRGIDQPFKRSNPTSAVSSPTTTATLLPIAPLRVQCHSIAGSRFIEKFRESSRLSRSEAPSHYAATHPEPFPRHIENHDLPIPLPRLSEWIRADAIKGIDVHSNPTSP</sequence>
<evidence type="ECO:0000256" key="1">
    <source>
        <dbReference type="SAM" id="MobiDB-lite"/>
    </source>
</evidence>
<feature type="transmembrane region" description="Helical" evidence="2">
    <location>
        <begin position="19"/>
        <end position="40"/>
    </location>
</feature>
<dbReference type="Proteomes" id="UP000717328">
    <property type="component" value="Unassembled WGS sequence"/>
</dbReference>
<protein>
    <submittedName>
        <fullName evidence="3">Uncharacterized protein</fullName>
    </submittedName>
</protein>
<organism evidence="3 4">
    <name type="scientific">Sphagnurus paluster</name>
    <dbReference type="NCBI Taxonomy" id="117069"/>
    <lineage>
        <taxon>Eukaryota</taxon>
        <taxon>Fungi</taxon>
        <taxon>Dikarya</taxon>
        <taxon>Basidiomycota</taxon>
        <taxon>Agaricomycotina</taxon>
        <taxon>Agaricomycetes</taxon>
        <taxon>Agaricomycetidae</taxon>
        <taxon>Agaricales</taxon>
        <taxon>Tricholomatineae</taxon>
        <taxon>Lyophyllaceae</taxon>
        <taxon>Sphagnurus</taxon>
    </lineage>
</organism>